<dbReference type="Proteomes" id="UP000253769">
    <property type="component" value="Unassembled WGS sequence"/>
</dbReference>
<dbReference type="Gene3D" id="3.90.70.10">
    <property type="entry name" value="Cysteine proteinases"/>
    <property type="match status" value="1"/>
</dbReference>
<dbReference type="OrthoDB" id="13401at2"/>
<dbReference type="InterPro" id="IPR005074">
    <property type="entry name" value="Peptidase_C39"/>
</dbReference>
<organism evidence="3 4">
    <name type="scientific">Motiliproteus coralliicola</name>
    <dbReference type="NCBI Taxonomy" id="2283196"/>
    <lineage>
        <taxon>Bacteria</taxon>
        <taxon>Pseudomonadati</taxon>
        <taxon>Pseudomonadota</taxon>
        <taxon>Gammaproteobacteria</taxon>
        <taxon>Oceanospirillales</taxon>
        <taxon>Oceanospirillaceae</taxon>
        <taxon>Motiliproteus</taxon>
    </lineage>
</organism>
<feature type="domain" description="Peptidase C39" evidence="2">
    <location>
        <begin position="54"/>
        <end position="184"/>
    </location>
</feature>
<dbReference type="GO" id="GO:0005524">
    <property type="term" value="F:ATP binding"/>
    <property type="evidence" value="ECO:0007669"/>
    <property type="project" value="InterPro"/>
</dbReference>
<evidence type="ECO:0000313" key="3">
    <source>
        <dbReference type="EMBL" id="RDE19087.1"/>
    </source>
</evidence>
<dbReference type="EMBL" id="QQOH01000004">
    <property type="protein sequence ID" value="RDE19087.1"/>
    <property type="molecule type" value="Genomic_DNA"/>
</dbReference>
<dbReference type="CDD" id="cd02423">
    <property type="entry name" value="Peptidase_C39G"/>
    <property type="match status" value="1"/>
</dbReference>
<proteinExistence type="predicted"/>
<evidence type="ECO:0000256" key="1">
    <source>
        <dbReference type="SAM" id="SignalP"/>
    </source>
</evidence>
<keyword evidence="1" id="KW-0732">Signal</keyword>
<gene>
    <name evidence="3" type="ORF">DV711_15975</name>
</gene>
<dbReference type="GO" id="GO:0006508">
    <property type="term" value="P:proteolysis"/>
    <property type="evidence" value="ECO:0007669"/>
    <property type="project" value="InterPro"/>
</dbReference>
<accession>A0A369WBQ1</accession>
<comment type="caution">
    <text evidence="3">The sequence shown here is derived from an EMBL/GenBank/DDBJ whole genome shotgun (WGS) entry which is preliminary data.</text>
</comment>
<dbReference type="GO" id="GO:0016020">
    <property type="term" value="C:membrane"/>
    <property type="evidence" value="ECO:0007669"/>
    <property type="project" value="InterPro"/>
</dbReference>
<evidence type="ECO:0000259" key="2">
    <source>
        <dbReference type="PROSITE" id="PS50990"/>
    </source>
</evidence>
<feature type="signal peptide" evidence="1">
    <location>
        <begin position="1"/>
        <end position="24"/>
    </location>
</feature>
<dbReference type="GO" id="GO:0008233">
    <property type="term" value="F:peptidase activity"/>
    <property type="evidence" value="ECO:0007669"/>
    <property type="project" value="InterPro"/>
</dbReference>
<keyword evidence="4" id="KW-1185">Reference proteome</keyword>
<reference evidence="3 4" key="1">
    <citation type="submission" date="2018-07" db="EMBL/GenBank/DDBJ databases">
        <title>Motiliproteus coralliicola sp. nov., a bacterium isolated from Coral.</title>
        <authorList>
            <person name="Wang G."/>
        </authorList>
    </citation>
    <scope>NUCLEOTIDE SEQUENCE [LARGE SCALE GENOMIC DNA]</scope>
    <source>
        <strain evidence="3 4">C34</strain>
    </source>
</reference>
<dbReference type="Pfam" id="PF03412">
    <property type="entry name" value="Peptidase_C39"/>
    <property type="match status" value="1"/>
</dbReference>
<evidence type="ECO:0000313" key="4">
    <source>
        <dbReference type="Proteomes" id="UP000253769"/>
    </source>
</evidence>
<name>A0A369WBQ1_9GAMM</name>
<feature type="chain" id="PRO_5017058407" evidence="1">
    <location>
        <begin position="25"/>
        <end position="233"/>
    </location>
</feature>
<dbReference type="RefSeq" id="WP_114696710.1">
    <property type="nucleotide sequence ID" value="NZ_QQOH01000004.1"/>
</dbReference>
<dbReference type="AlphaFoldDB" id="A0A369WBQ1"/>
<dbReference type="PROSITE" id="PS50990">
    <property type="entry name" value="PEPTIDASE_C39"/>
    <property type="match status" value="1"/>
</dbReference>
<sequence>MKRFTCTFMLLGALLHPVFQTAVAGTINLSGPFGNINVKAKSLHEMRWDRVIKQKYDFSCGSAAVATLLTYHYNLPTDEETVFQAMIKVGDRAKIQQHGFSMLDMKRYLDSRGFRSDGFKMSLDKLIRIGMPGITLLNTQGYRHFVVVKGLDNNHVLIADPAVGSVVVPRSHFETIWNGAILGARSYTEIAKSNFNHDNDWRIRPRSPIDRGVNRTSLSTYLMNLPGRNELGK</sequence>
<protein>
    <submittedName>
        <fullName evidence="3">Peptidase C39</fullName>
    </submittedName>
</protein>